<accession>A0A368G5N8</accession>
<evidence type="ECO:0000256" key="2">
    <source>
        <dbReference type="ARBA" id="ARBA00022670"/>
    </source>
</evidence>
<protein>
    <recommendedName>
        <fullName evidence="7 10">Leishmanolysin-like peptidase</fullName>
        <ecNumber evidence="10">3.4.24.-</ecNumber>
    </recommendedName>
</protein>
<dbReference type="GO" id="GO:0004222">
    <property type="term" value="F:metalloendopeptidase activity"/>
    <property type="evidence" value="ECO:0007669"/>
    <property type="project" value="UniProtKB-UniRule"/>
</dbReference>
<keyword evidence="5 9" id="KW-0862">Zinc</keyword>
<proteinExistence type="inferred from homology"/>
<feature type="binding site" evidence="9">
    <location>
        <position position="184"/>
    </location>
    <ligand>
        <name>Zn(2+)</name>
        <dbReference type="ChEBI" id="CHEBI:29105"/>
        <note>catalytic</note>
    </ligand>
</feature>
<gene>
    <name evidence="11" type="ORF">ANCCAN_15109</name>
</gene>
<feature type="active site" evidence="8">
    <location>
        <position position="93"/>
    </location>
</feature>
<dbReference type="GO" id="GO:0006508">
    <property type="term" value="P:proteolysis"/>
    <property type="evidence" value="ECO:0007669"/>
    <property type="project" value="UniProtKB-KW"/>
</dbReference>
<dbReference type="GO" id="GO:0016020">
    <property type="term" value="C:membrane"/>
    <property type="evidence" value="ECO:0007669"/>
    <property type="project" value="InterPro"/>
</dbReference>
<dbReference type="GO" id="GO:0005737">
    <property type="term" value="C:cytoplasm"/>
    <property type="evidence" value="ECO:0007669"/>
    <property type="project" value="TreeGrafter"/>
</dbReference>
<dbReference type="STRING" id="29170.A0A368G5N8"/>
<keyword evidence="6 9" id="KW-0482">Metalloprotease</keyword>
<dbReference type="PANTHER" id="PTHR10942">
    <property type="entry name" value="LEISHMANOLYSIN-LIKE PEPTIDASE"/>
    <property type="match status" value="1"/>
</dbReference>
<dbReference type="GO" id="GO:0046872">
    <property type="term" value="F:metal ion binding"/>
    <property type="evidence" value="ECO:0007669"/>
    <property type="project" value="UniProtKB-KW"/>
</dbReference>
<sequence length="224" mass="25365">MRKFQKLEVMIRAVHTKWEHVANSGSINYADFVLFVAVNHGICTDYTLAYAARCNTHPISRRPISGYVNICPTAFNAMQRNEMQQWLSTIKHELIHAFVFSTSHYQNYVGAKPPIAKKPIPIVPGILEKFTRTDWELGGGMSSRDVYMIVTPKVRKEARKYFGCNTLEGAEIESQGGSGTSGSHWEKRVFENEAMSGVATQVYAVSRLTLALFEDSGWYQVDYR</sequence>
<name>A0A368G5N8_ANCCA</name>
<evidence type="ECO:0000256" key="7">
    <source>
        <dbReference type="ARBA" id="ARBA00039717"/>
    </source>
</evidence>
<dbReference type="OrthoDB" id="527990at2759"/>
<organism evidence="11 12">
    <name type="scientific">Ancylostoma caninum</name>
    <name type="common">Dog hookworm</name>
    <dbReference type="NCBI Taxonomy" id="29170"/>
    <lineage>
        <taxon>Eukaryota</taxon>
        <taxon>Metazoa</taxon>
        <taxon>Ecdysozoa</taxon>
        <taxon>Nematoda</taxon>
        <taxon>Chromadorea</taxon>
        <taxon>Rhabditida</taxon>
        <taxon>Rhabditina</taxon>
        <taxon>Rhabditomorpha</taxon>
        <taxon>Strongyloidea</taxon>
        <taxon>Ancylostomatidae</taxon>
        <taxon>Ancylostomatinae</taxon>
        <taxon>Ancylostoma</taxon>
    </lineage>
</organism>
<dbReference type="GO" id="GO:0007155">
    <property type="term" value="P:cell adhesion"/>
    <property type="evidence" value="ECO:0007669"/>
    <property type="project" value="InterPro"/>
</dbReference>
<keyword evidence="4 10" id="KW-0378">Hydrolase</keyword>
<dbReference type="Pfam" id="PF01457">
    <property type="entry name" value="Peptidase_M8"/>
    <property type="match status" value="1"/>
</dbReference>
<dbReference type="AlphaFoldDB" id="A0A368G5N8"/>
<evidence type="ECO:0000256" key="10">
    <source>
        <dbReference type="RuleBase" id="RU366077"/>
    </source>
</evidence>
<evidence type="ECO:0000256" key="6">
    <source>
        <dbReference type="ARBA" id="ARBA00023049"/>
    </source>
</evidence>
<evidence type="ECO:0000256" key="8">
    <source>
        <dbReference type="PIRSR" id="PIRSR601577-1"/>
    </source>
</evidence>
<dbReference type="PANTHER" id="PTHR10942:SF0">
    <property type="entry name" value="LEISHMANOLYSIN-LIKE PEPTIDASE"/>
    <property type="match status" value="1"/>
</dbReference>
<dbReference type="Proteomes" id="UP000252519">
    <property type="component" value="Unassembled WGS sequence"/>
</dbReference>
<reference evidence="11 12" key="1">
    <citation type="submission" date="2014-10" db="EMBL/GenBank/DDBJ databases">
        <title>Draft genome of the hookworm Ancylostoma caninum.</title>
        <authorList>
            <person name="Mitreva M."/>
        </authorList>
    </citation>
    <scope>NUCLEOTIDE SEQUENCE [LARGE SCALE GENOMIC DNA]</scope>
    <source>
        <strain evidence="11 12">Baltimore</strain>
    </source>
</reference>
<evidence type="ECO:0000256" key="5">
    <source>
        <dbReference type="ARBA" id="ARBA00022833"/>
    </source>
</evidence>
<feature type="binding site" evidence="9">
    <location>
        <position position="96"/>
    </location>
    <ligand>
        <name>Zn(2+)</name>
        <dbReference type="ChEBI" id="CHEBI:29105"/>
        <note>catalytic</note>
    </ligand>
</feature>
<evidence type="ECO:0000313" key="12">
    <source>
        <dbReference type="Proteomes" id="UP000252519"/>
    </source>
</evidence>
<keyword evidence="2 10" id="KW-0645">Protease</keyword>
<comment type="caution">
    <text evidence="11">The sequence shown here is derived from an EMBL/GenBank/DDBJ whole genome shotgun (WGS) entry which is preliminary data.</text>
</comment>
<comment type="cofactor">
    <cofactor evidence="9 10">
        <name>Zn(2+)</name>
        <dbReference type="ChEBI" id="CHEBI:29105"/>
    </cofactor>
    <text evidence="9 10">Binds 1 zinc ion per subunit.</text>
</comment>
<evidence type="ECO:0000256" key="1">
    <source>
        <dbReference type="ARBA" id="ARBA00005860"/>
    </source>
</evidence>
<dbReference type="EMBL" id="JOJR01000365">
    <property type="protein sequence ID" value="RCN38978.1"/>
    <property type="molecule type" value="Genomic_DNA"/>
</dbReference>
<feature type="binding site" evidence="9">
    <location>
        <position position="92"/>
    </location>
    <ligand>
        <name>Zn(2+)</name>
        <dbReference type="ChEBI" id="CHEBI:29105"/>
        <note>catalytic</note>
    </ligand>
</feature>
<evidence type="ECO:0000256" key="4">
    <source>
        <dbReference type="ARBA" id="ARBA00022801"/>
    </source>
</evidence>
<evidence type="ECO:0000256" key="3">
    <source>
        <dbReference type="ARBA" id="ARBA00022723"/>
    </source>
</evidence>
<dbReference type="EC" id="3.4.24.-" evidence="10"/>
<keyword evidence="12" id="KW-1185">Reference proteome</keyword>
<dbReference type="FunFam" id="3.90.132.10:FF:000001">
    <property type="entry name" value="leishmanolysin-like peptidase isoform X2"/>
    <property type="match status" value="1"/>
</dbReference>
<keyword evidence="3 9" id="KW-0479">Metal-binding</keyword>
<comment type="similarity">
    <text evidence="1 10">Belongs to the peptidase M8 family.</text>
</comment>
<dbReference type="Gene3D" id="3.10.170.20">
    <property type="match status" value="1"/>
</dbReference>
<dbReference type="SUPFAM" id="SSF55486">
    <property type="entry name" value="Metalloproteases ('zincins'), catalytic domain"/>
    <property type="match status" value="1"/>
</dbReference>
<dbReference type="InterPro" id="IPR001577">
    <property type="entry name" value="Peptidase_M8"/>
</dbReference>
<evidence type="ECO:0000313" key="11">
    <source>
        <dbReference type="EMBL" id="RCN38978.1"/>
    </source>
</evidence>
<evidence type="ECO:0000256" key="9">
    <source>
        <dbReference type="PIRSR" id="PIRSR601577-2"/>
    </source>
</evidence>
<dbReference type="Gene3D" id="3.90.132.10">
    <property type="entry name" value="Leishmanolysin , domain 2"/>
    <property type="match status" value="1"/>
</dbReference>